<organism evidence="2 3">
    <name type="scientific">Jaapia argillacea MUCL 33604</name>
    <dbReference type="NCBI Taxonomy" id="933084"/>
    <lineage>
        <taxon>Eukaryota</taxon>
        <taxon>Fungi</taxon>
        <taxon>Dikarya</taxon>
        <taxon>Basidiomycota</taxon>
        <taxon>Agaricomycotina</taxon>
        <taxon>Agaricomycetes</taxon>
        <taxon>Agaricomycetidae</taxon>
        <taxon>Jaapiales</taxon>
        <taxon>Jaapiaceae</taxon>
        <taxon>Jaapia</taxon>
    </lineage>
</organism>
<feature type="compositionally biased region" description="Polar residues" evidence="1">
    <location>
        <begin position="32"/>
        <end position="44"/>
    </location>
</feature>
<gene>
    <name evidence="2" type="ORF">JAAARDRAFT_637543</name>
</gene>
<evidence type="ECO:0000256" key="1">
    <source>
        <dbReference type="SAM" id="MobiDB-lite"/>
    </source>
</evidence>
<accession>A0A067QBK4</accession>
<dbReference type="HOGENOM" id="CLU_1082066_0_0_1"/>
<dbReference type="EMBL" id="KL197715">
    <property type="protein sequence ID" value="KDQ59956.1"/>
    <property type="molecule type" value="Genomic_DNA"/>
</dbReference>
<dbReference type="InParanoid" id="A0A067QBK4"/>
<proteinExistence type="predicted"/>
<dbReference type="AlphaFoldDB" id="A0A067QBK4"/>
<keyword evidence="3" id="KW-1185">Reference proteome</keyword>
<name>A0A067QBK4_9AGAM</name>
<protein>
    <submittedName>
        <fullName evidence="2">Uncharacterized protein</fullName>
    </submittedName>
</protein>
<feature type="region of interest" description="Disordered" evidence="1">
    <location>
        <begin position="1"/>
        <end position="59"/>
    </location>
</feature>
<sequence length="257" mass="28111">MVDAVETDHVSTGSTSKRRRKKRTRSRPQDSAIITNEDTPPTNSLERRALDSPPGASTTNFEANCDVILATSSKQQLTHGQSIQQAVQTRLIPNSRRTSMRSVRTALTCFTGSLRLHPSSIYLPGDLASFIEGPRTMEGDTLPTDTTNYHTDAFEGAAQHTDGASTRTSITRFTGSLCLNSDSYYLHEFTRSNLALVQQPLVGSRLYSEGIISEESLEGEKWLDPCHRCSSCPCSCVDIGSLPSGENFSTLARFGTQ</sequence>
<evidence type="ECO:0000313" key="3">
    <source>
        <dbReference type="Proteomes" id="UP000027265"/>
    </source>
</evidence>
<evidence type="ECO:0000313" key="2">
    <source>
        <dbReference type="EMBL" id="KDQ59956.1"/>
    </source>
</evidence>
<feature type="compositionally biased region" description="Basic residues" evidence="1">
    <location>
        <begin position="16"/>
        <end position="26"/>
    </location>
</feature>
<reference evidence="3" key="1">
    <citation type="journal article" date="2014" name="Proc. Natl. Acad. Sci. U.S.A.">
        <title>Extensive sampling of basidiomycete genomes demonstrates inadequacy of the white-rot/brown-rot paradigm for wood decay fungi.</title>
        <authorList>
            <person name="Riley R."/>
            <person name="Salamov A.A."/>
            <person name="Brown D.W."/>
            <person name="Nagy L.G."/>
            <person name="Floudas D."/>
            <person name="Held B.W."/>
            <person name="Levasseur A."/>
            <person name="Lombard V."/>
            <person name="Morin E."/>
            <person name="Otillar R."/>
            <person name="Lindquist E.A."/>
            <person name="Sun H."/>
            <person name="LaButti K.M."/>
            <person name="Schmutz J."/>
            <person name="Jabbour D."/>
            <person name="Luo H."/>
            <person name="Baker S.E."/>
            <person name="Pisabarro A.G."/>
            <person name="Walton J.D."/>
            <person name="Blanchette R.A."/>
            <person name="Henrissat B."/>
            <person name="Martin F."/>
            <person name="Cullen D."/>
            <person name="Hibbett D.S."/>
            <person name="Grigoriev I.V."/>
        </authorList>
    </citation>
    <scope>NUCLEOTIDE SEQUENCE [LARGE SCALE GENOMIC DNA]</scope>
    <source>
        <strain evidence="3">MUCL 33604</strain>
    </source>
</reference>
<dbReference type="Proteomes" id="UP000027265">
    <property type="component" value="Unassembled WGS sequence"/>
</dbReference>